<comment type="caution">
    <text evidence="1">The sequence shown here is derived from an EMBL/GenBank/DDBJ whole genome shotgun (WGS) entry which is preliminary data.</text>
</comment>
<accession>A0A1R2CJ65</accession>
<sequence>MEAEPTERKNPNLYKYKIRVISEEETDIVSIVPEMLKKIGTNTSVVEPDNIEHFTDEEQTVSIEVQGQAIINALEILKNRTDNLQLQLNDQTKALTKLYCPELAVGKIERLLFQMEDIKTRKIFSNCLICTESCSII</sequence>
<reference evidence="1 2" key="1">
    <citation type="submission" date="2016-11" db="EMBL/GenBank/DDBJ databases">
        <title>The macronuclear genome of Stentor coeruleus: a giant cell with tiny introns.</title>
        <authorList>
            <person name="Slabodnick M."/>
            <person name="Ruby J.G."/>
            <person name="Reiff S.B."/>
            <person name="Swart E.C."/>
            <person name="Gosai S."/>
            <person name="Prabakaran S."/>
            <person name="Witkowska E."/>
            <person name="Larue G.E."/>
            <person name="Fisher S."/>
            <person name="Freeman R.M."/>
            <person name="Gunawardena J."/>
            <person name="Chu W."/>
            <person name="Stover N.A."/>
            <person name="Gregory B.D."/>
            <person name="Nowacki M."/>
            <person name="Derisi J."/>
            <person name="Roy S.W."/>
            <person name="Marshall W.F."/>
            <person name="Sood P."/>
        </authorList>
    </citation>
    <scope>NUCLEOTIDE SEQUENCE [LARGE SCALE GENOMIC DNA]</scope>
    <source>
        <strain evidence="1">WM001</strain>
    </source>
</reference>
<proteinExistence type="predicted"/>
<name>A0A1R2CJ65_9CILI</name>
<evidence type="ECO:0000313" key="2">
    <source>
        <dbReference type="Proteomes" id="UP000187209"/>
    </source>
</evidence>
<gene>
    <name evidence="1" type="ORF">SteCoe_8791</name>
</gene>
<dbReference type="Proteomes" id="UP000187209">
    <property type="component" value="Unassembled WGS sequence"/>
</dbReference>
<dbReference type="AlphaFoldDB" id="A0A1R2CJ65"/>
<evidence type="ECO:0000313" key="1">
    <source>
        <dbReference type="EMBL" id="OMJ89072.1"/>
    </source>
</evidence>
<organism evidence="1 2">
    <name type="scientific">Stentor coeruleus</name>
    <dbReference type="NCBI Taxonomy" id="5963"/>
    <lineage>
        <taxon>Eukaryota</taxon>
        <taxon>Sar</taxon>
        <taxon>Alveolata</taxon>
        <taxon>Ciliophora</taxon>
        <taxon>Postciliodesmatophora</taxon>
        <taxon>Heterotrichea</taxon>
        <taxon>Heterotrichida</taxon>
        <taxon>Stentoridae</taxon>
        <taxon>Stentor</taxon>
    </lineage>
</organism>
<protein>
    <submittedName>
        <fullName evidence="1">Uncharacterized protein</fullName>
    </submittedName>
</protein>
<dbReference type="EMBL" id="MPUH01000134">
    <property type="protein sequence ID" value="OMJ89072.1"/>
    <property type="molecule type" value="Genomic_DNA"/>
</dbReference>
<keyword evidence="2" id="KW-1185">Reference proteome</keyword>